<comment type="subcellular location">
    <subcellularLocation>
        <location evidence="1 8">Cell membrane</location>
        <topology evidence="1 8">Multi-pass membrane protein</topology>
    </subcellularLocation>
</comment>
<evidence type="ECO:0000256" key="5">
    <source>
        <dbReference type="ARBA" id="ARBA00022692"/>
    </source>
</evidence>
<dbReference type="PANTHER" id="PTHR30269:SF0">
    <property type="entry name" value="MEMBRANE TRANSPORTER PROTEIN YFCA-RELATED"/>
    <property type="match status" value="1"/>
</dbReference>
<gene>
    <name evidence="9" type="ORF">AS888_09625</name>
</gene>
<feature type="transmembrane region" description="Helical" evidence="8">
    <location>
        <begin position="7"/>
        <end position="26"/>
    </location>
</feature>
<feature type="transmembrane region" description="Helical" evidence="8">
    <location>
        <begin position="32"/>
        <end position="55"/>
    </location>
</feature>
<dbReference type="InterPro" id="IPR002781">
    <property type="entry name" value="TM_pro_TauE-like"/>
</dbReference>
<evidence type="ECO:0000256" key="3">
    <source>
        <dbReference type="ARBA" id="ARBA00022448"/>
    </source>
</evidence>
<feature type="transmembrane region" description="Helical" evidence="8">
    <location>
        <begin position="140"/>
        <end position="170"/>
    </location>
</feature>
<keyword evidence="4 8" id="KW-1003">Cell membrane</keyword>
<feature type="transmembrane region" description="Helical" evidence="8">
    <location>
        <begin position="231"/>
        <end position="250"/>
    </location>
</feature>
<proteinExistence type="inferred from homology"/>
<evidence type="ECO:0000313" key="9">
    <source>
        <dbReference type="EMBL" id="KWW12609.1"/>
    </source>
</evidence>
<evidence type="ECO:0000256" key="2">
    <source>
        <dbReference type="ARBA" id="ARBA00009142"/>
    </source>
</evidence>
<keyword evidence="5 8" id="KW-0812">Transmembrane</keyword>
<dbReference type="Pfam" id="PF01925">
    <property type="entry name" value="TauE"/>
    <property type="match status" value="1"/>
</dbReference>
<accession>A0A109MTL2</accession>
<protein>
    <recommendedName>
        <fullName evidence="8">Probable membrane transporter protein</fullName>
    </recommendedName>
</protein>
<keyword evidence="6 8" id="KW-1133">Transmembrane helix</keyword>
<dbReference type="GO" id="GO:0005886">
    <property type="term" value="C:plasma membrane"/>
    <property type="evidence" value="ECO:0007669"/>
    <property type="project" value="UniProtKB-SubCell"/>
</dbReference>
<feature type="transmembrane region" description="Helical" evidence="8">
    <location>
        <begin position="76"/>
        <end position="96"/>
    </location>
</feature>
<feature type="transmembrane region" description="Helical" evidence="8">
    <location>
        <begin position="102"/>
        <end position="120"/>
    </location>
</feature>
<dbReference type="PANTHER" id="PTHR30269">
    <property type="entry name" value="TRANSMEMBRANE PROTEIN YFCA"/>
    <property type="match status" value="1"/>
</dbReference>
<keyword evidence="10" id="KW-1185">Reference proteome</keyword>
<evidence type="ECO:0000256" key="1">
    <source>
        <dbReference type="ARBA" id="ARBA00004651"/>
    </source>
</evidence>
<reference evidence="9 10" key="1">
    <citation type="submission" date="2015-11" db="EMBL/GenBank/DDBJ databases">
        <title>Genome Sequence of Bacillus simplex strain VanAntwerpen2.</title>
        <authorList>
            <person name="Couger M.B."/>
        </authorList>
    </citation>
    <scope>NUCLEOTIDE SEQUENCE [LARGE SCALE GENOMIC DNA]</scope>
    <source>
        <strain evidence="9 10">VanAntwerpen02</strain>
    </source>
</reference>
<dbReference type="AlphaFoldDB" id="A0A109MTL2"/>
<comment type="caution">
    <text evidence="9">The sequence shown here is derived from an EMBL/GenBank/DDBJ whole genome shotgun (WGS) entry which is preliminary data.</text>
</comment>
<sequence length="256" mass="27322">MEDIQISTLLLLMFFGFLAAFIDSVVGGGGLISIPALLFSGLSPAAAIATNKLASSMGSLTSTIAFIRSGKVDFRLVSKLFPLIFIGSLLGAWVVNFVSSDLLKPLILLLLIAIAIYTFLKKDWGQKSTYTKLTLQKAALFAVAIFVIGFYDGFLGAGTGSFILFAFLMIGFDFLHSAGNAKFLNFGSNLAALIMFIFLDAVNFSYGIPMGISMVAGALAGSKFALKKGVAYVRVLFIAVTVILIIKNVVDYLMGD</sequence>
<evidence type="ECO:0000256" key="6">
    <source>
        <dbReference type="ARBA" id="ARBA00022989"/>
    </source>
</evidence>
<evidence type="ECO:0000256" key="8">
    <source>
        <dbReference type="RuleBase" id="RU363041"/>
    </source>
</evidence>
<keyword evidence="3" id="KW-0813">Transport</keyword>
<dbReference type="RefSeq" id="WP_061143932.1">
    <property type="nucleotide sequence ID" value="NZ_LNNH01000046.1"/>
</dbReference>
<evidence type="ECO:0000256" key="4">
    <source>
        <dbReference type="ARBA" id="ARBA00022475"/>
    </source>
</evidence>
<feature type="transmembrane region" description="Helical" evidence="8">
    <location>
        <begin position="190"/>
        <end position="219"/>
    </location>
</feature>
<name>A0A109MTL2_9BACI</name>
<dbReference type="Proteomes" id="UP000064189">
    <property type="component" value="Unassembled WGS sequence"/>
</dbReference>
<dbReference type="InterPro" id="IPR052017">
    <property type="entry name" value="TSUP"/>
</dbReference>
<evidence type="ECO:0000313" key="10">
    <source>
        <dbReference type="Proteomes" id="UP000064189"/>
    </source>
</evidence>
<evidence type="ECO:0000256" key="7">
    <source>
        <dbReference type="ARBA" id="ARBA00023136"/>
    </source>
</evidence>
<dbReference type="EMBL" id="LNNH01000046">
    <property type="protein sequence ID" value="KWW12609.1"/>
    <property type="molecule type" value="Genomic_DNA"/>
</dbReference>
<organism evidence="9 10">
    <name type="scientific">Peribacillus simplex</name>
    <dbReference type="NCBI Taxonomy" id="1478"/>
    <lineage>
        <taxon>Bacteria</taxon>
        <taxon>Bacillati</taxon>
        <taxon>Bacillota</taxon>
        <taxon>Bacilli</taxon>
        <taxon>Bacillales</taxon>
        <taxon>Bacillaceae</taxon>
        <taxon>Peribacillus</taxon>
    </lineage>
</organism>
<comment type="similarity">
    <text evidence="2 8">Belongs to the 4-toluene sulfonate uptake permease (TSUP) (TC 2.A.102) family.</text>
</comment>
<keyword evidence="7 8" id="KW-0472">Membrane</keyword>